<protein>
    <submittedName>
        <fullName evidence="1">Uncharacterized protein</fullName>
    </submittedName>
</protein>
<gene>
    <name evidence="1" type="ORF">V202x_31320</name>
</gene>
<dbReference type="Proteomes" id="UP000318384">
    <property type="component" value="Chromosome"/>
</dbReference>
<accession>A0A517WWU0</accession>
<dbReference type="EMBL" id="CP037422">
    <property type="protein sequence ID" value="QDU09740.1"/>
    <property type="molecule type" value="Genomic_DNA"/>
</dbReference>
<organism evidence="1 2">
    <name type="scientific">Gimesia aquarii</name>
    <dbReference type="NCBI Taxonomy" id="2527964"/>
    <lineage>
        <taxon>Bacteria</taxon>
        <taxon>Pseudomonadati</taxon>
        <taxon>Planctomycetota</taxon>
        <taxon>Planctomycetia</taxon>
        <taxon>Planctomycetales</taxon>
        <taxon>Planctomycetaceae</taxon>
        <taxon>Gimesia</taxon>
    </lineage>
</organism>
<dbReference type="AlphaFoldDB" id="A0A517WWU0"/>
<reference evidence="1 2" key="1">
    <citation type="submission" date="2019-03" db="EMBL/GenBank/DDBJ databases">
        <title>Deep-cultivation of Planctomycetes and their phenomic and genomic characterization uncovers novel biology.</title>
        <authorList>
            <person name="Wiegand S."/>
            <person name="Jogler M."/>
            <person name="Boedeker C."/>
            <person name="Pinto D."/>
            <person name="Vollmers J."/>
            <person name="Rivas-Marin E."/>
            <person name="Kohn T."/>
            <person name="Peeters S.H."/>
            <person name="Heuer A."/>
            <person name="Rast P."/>
            <person name="Oberbeckmann S."/>
            <person name="Bunk B."/>
            <person name="Jeske O."/>
            <person name="Meyerdierks A."/>
            <person name="Storesund J.E."/>
            <person name="Kallscheuer N."/>
            <person name="Luecker S."/>
            <person name="Lage O.M."/>
            <person name="Pohl T."/>
            <person name="Merkel B.J."/>
            <person name="Hornburger P."/>
            <person name="Mueller R.-W."/>
            <person name="Bruemmer F."/>
            <person name="Labrenz M."/>
            <person name="Spormann A.M."/>
            <person name="Op den Camp H."/>
            <person name="Overmann J."/>
            <person name="Amann R."/>
            <person name="Jetten M.S.M."/>
            <person name="Mascher T."/>
            <person name="Medema M.H."/>
            <person name="Devos D.P."/>
            <person name="Kaster A.-K."/>
            <person name="Ovreas L."/>
            <person name="Rohde M."/>
            <person name="Galperin M.Y."/>
            <person name="Jogler C."/>
        </authorList>
    </citation>
    <scope>NUCLEOTIDE SEQUENCE [LARGE SCALE GENOMIC DNA]</scope>
    <source>
        <strain evidence="1 2">V202</strain>
    </source>
</reference>
<name>A0A517WWU0_9PLAN</name>
<sequence>MVITLPLFFGHDFFNFGVNSAMPEDYLAILRYYEECCGQPPKRVILGIDIYSFTDTLPMDYRLANCPELFNNLLELQGRSFQK</sequence>
<evidence type="ECO:0000313" key="2">
    <source>
        <dbReference type="Proteomes" id="UP000318384"/>
    </source>
</evidence>
<evidence type="ECO:0000313" key="1">
    <source>
        <dbReference type="EMBL" id="QDU09740.1"/>
    </source>
</evidence>
<proteinExistence type="predicted"/>
<keyword evidence="2" id="KW-1185">Reference proteome</keyword>